<protein>
    <submittedName>
        <fullName evidence="2">Uncharacterized protein</fullName>
    </submittedName>
</protein>
<dbReference type="Proteomes" id="UP000041254">
    <property type="component" value="Unassembled WGS sequence"/>
</dbReference>
<organism evidence="2 3">
    <name type="scientific">Vitrella brassicaformis (strain CCMP3155)</name>
    <dbReference type="NCBI Taxonomy" id="1169540"/>
    <lineage>
        <taxon>Eukaryota</taxon>
        <taxon>Sar</taxon>
        <taxon>Alveolata</taxon>
        <taxon>Colpodellida</taxon>
        <taxon>Vitrellaceae</taxon>
        <taxon>Vitrella</taxon>
    </lineage>
</organism>
<feature type="compositionally biased region" description="Basic residues" evidence="1">
    <location>
        <begin position="16"/>
        <end position="25"/>
    </location>
</feature>
<evidence type="ECO:0000313" key="3">
    <source>
        <dbReference type="Proteomes" id="UP000041254"/>
    </source>
</evidence>
<dbReference type="VEuPathDB" id="CryptoDB:Vbra_3795"/>
<feature type="compositionally biased region" description="Low complexity" evidence="1">
    <location>
        <begin position="191"/>
        <end position="212"/>
    </location>
</feature>
<accession>A0A0G4EIM5</accession>
<feature type="region of interest" description="Disordered" evidence="1">
    <location>
        <begin position="191"/>
        <end position="223"/>
    </location>
</feature>
<gene>
    <name evidence="2" type="ORF">Vbra_3795</name>
</gene>
<feature type="region of interest" description="Disordered" evidence="1">
    <location>
        <begin position="1"/>
        <end position="58"/>
    </location>
</feature>
<name>A0A0G4EIM5_VITBC</name>
<proteinExistence type="predicted"/>
<evidence type="ECO:0000256" key="1">
    <source>
        <dbReference type="SAM" id="MobiDB-lite"/>
    </source>
</evidence>
<dbReference type="InParanoid" id="A0A0G4EIM5"/>
<evidence type="ECO:0000313" key="2">
    <source>
        <dbReference type="EMBL" id="CEL95742.1"/>
    </source>
</evidence>
<feature type="compositionally biased region" description="Pro residues" evidence="1">
    <location>
        <begin position="1"/>
        <end position="15"/>
    </location>
</feature>
<sequence>MWPSCSPPRRPPTRQPPHRHPHRGGRQQPRGLVAGAEQSGADEQRARGGCDGVELGDKESTIPPVLFQQVIHIKVEDNREVATMGHKHRADLDRRELIALAGLIRERLPRNYQGVPINVGSIGHLNPEEGTCPNKRCYWHHQKGGLGDFEALRQTVVELGLLPSEVAAVEHTHVALQICKALLALRPTRPASASASPAAPATQQQEEPQSAARVKQAANVPAV</sequence>
<keyword evidence="3" id="KW-1185">Reference proteome</keyword>
<dbReference type="AlphaFoldDB" id="A0A0G4EIM5"/>
<reference evidence="2 3" key="1">
    <citation type="submission" date="2014-11" db="EMBL/GenBank/DDBJ databases">
        <authorList>
            <person name="Zhu J."/>
            <person name="Qi W."/>
            <person name="Song R."/>
        </authorList>
    </citation>
    <scope>NUCLEOTIDE SEQUENCE [LARGE SCALE GENOMIC DNA]</scope>
</reference>
<dbReference type="EMBL" id="CDMY01000236">
    <property type="protein sequence ID" value="CEL95742.1"/>
    <property type="molecule type" value="Genomic_DNA"/>
</dbReference>